<organism evidence="6 7">
    <name type="scientific">Crassostrea virginica</name>
    <name type="common">Eastern oyster</name>
    <dbReference type="NCBI Taxonomy" id="6565"/>
    <lineage>
        <taxon>Eukaryota</taxon>
        <taxon>Metazoa</taxon>
        <taxon>Spiralia</taxon>
        <taxon>Lophotrochozoa</taxon>
        <taxon>Mollusca</taxon>
        <taxon>Bivalvia</taxon>
        <taxon>Autobranchia</taxon>
        <taxon>Pteriomorphia</taxon>
        <taxon>Ostreida</taxon>
        <taxon>Ostreoidea</taxon>
        <taxon>Ostreidae</taxon>
        <taxon>Crassostrea</taxon>
    </lineage>
</organism>
<proteinExistence type="inferred from homology"/>
<evidence type="ECO:0000256" key="3">
    <source>
        <dbReference type="SAM" id="SignalP"/>
    </source>
</evidence>
<evidence type="ECO:0000259" key="4">
    <source>
        <dbReference type="SMART" id="SM00644"/>
    </source>
</evidence>
<evidence type="ECO:0000313" key="6">
    <source>
        <dbReference type="Proteomes" id="UP000694844"/>
    </source>
</evidence>
<dbReference type="OrthoDB" id="10001926at2759"/>
<feature type="domain" description="Peptidoglycan recognition protein family" evidence="5">
    <location>
        <begin position="72"/>
        <end position="214"/>
    </location>
</feature>
<keyword evidence="2" id="KW-0391">Immunity</keyword>
<name>A0A8B8AAI6_CRAVI</name>
<dbReference type="InterPro" id="IPR015510">
    <property type="entry name" value="PGRP"/>
</dbReference>
<dbReference type="KEGG" id="cvn:111099755"/>
<dbReference type="SUPFAM" id="SSF55846">
    <property type="entry name" value="N-acetylmuramoyl-L-alanine amidase-like"/>
    <property type="match status" value="1"/>
</dbReference>
<evidence type="ECO:0000256" key="2">
    <source>
        <dbReference type="ARBA" id="ARBA00022859"/>
    </source>
</evidence>
<dbReference type="CDD" id="cd06583">
    <property type="entry name" value="PGRP"/>
    <property type="match status" value="1"/>
</dbReference>
<feature type="chain" id="PRO_5034372509" evidence="3">
    <location>
        <begin position="24"/>
        <end position="238"/>
    </location>
</feature>
<dbReference type="GeneID" id="111099755"/>
<dbReference type="RefSeq" id="XP_022286899.1">
    <property type="nucleotide sequence ID" value="XM_022431191.1"/>
</dbReference>
<dbReference type="GO" id="GO:0008745">
    <property type="term" value="F:N-acetylmuramoyl-L-alanine amidase activity"/>
    <property type="evidence" value="ECO:0007669"/>
    <property type="project" value="InterPro"/>
</dbReference>
<keyword evidence="3" id="KW-0732">Signal</keyword>
<feature type="domain" description="N-acetylmuramoyl-L-alanine amidase" evidence="4">
    <location>
        <begin position="83"/>
        <end position="220"/>
    </location>
</feature>
<sequence length="238" mass="26224">MASLSRFSLPALVLLVFFLHSEASDAPCLAMAGTCQDDHEPCEGSFITGHCSGGSHRRCCVAPSVIDIGDGVKIYPRDSWGAREPKQFQLFQKPASLFFIHHTAGHSCHDFDTCVTALKGIQNFHMDTRGWDDIGYSFLVGQDGQIYEGRGWDHVGAHTLHYNTRGYAASFMGNYMTHPPNNASLNAAKKLIEYGVSKGFVSSTYHLYGHRDVSATACPGDALYPIIQTWPHYSHVKP</sequence>
<dbReference type="GO" id="GO:0008270">
    <property type="term" value="F:zinc ion binding"/>
    <property type="evidence" value="ECO:0007669"/>
    <property type="project" value="InterPro"/>
</dbReference>
<dbReference type="InterPro" id="IPR006619">
    <property type="entry name" value="PGRP_domain_met/bac"/>
</dbReference>
<dbReference type="PANTHER" id="PTHR11022:SF41">
    <property type="entry name" value="PEPTIDOGLYCAN-RECOGNITION PROTEIN LC-RELATED"/>
    <property type="match status" value="1"/>
</dbReference>
<feature type="signal peptide" evidence="3">
    <location>
        <begin position="1"/>
        <end position="23"/>
    </location>
</feature>
<dbReference type="SMART" id="SM00644">
    <property type="entry name" value="Ami_2"/>
    <property type="match status" value="1"/>
</dbReference>
<dbReference type="InterPro" id="IPR002502">
    <property type="entry name" value="Amidase_domain"/>
</dbReference>
<dbReference type="PANTHER" id="PTHR11022">
    <property type="entry name" value="PEPTIDOGLYCAN RECOGNITION PROTEIN"/>
    <property type="match status" value="1"/>
</dbReference>
<dbReference type="AlphaFoldDB" id="A0A8B8AAI6"/>
<evidence type="ECO:0000259" key="5">
    <source>
        <dbReference type="SMART" id="SM00701"/>
    </source>
</evidence>
<accession>A0A8B8AAI6</accession>
<dbReference type="Gene3D" id="3.40.80.10">
    <property type="entry name" value="Peptidoglycan recognition protein-like"/>
    <property type="match status" value="1"/>
</dbReference>
<keyword evidence="6" id="KW-1185">Reference proteome</keyword>
<evidence type="ECO:0000256" key="1">
    <source>
        <dbReference type="ARBA" id="ARBA00007553"/>
    </source>
</evidence>
<comment type="similarity">
    <text evidence="1">Belongs to the N-acetylmuramoyl-L-alanine amidase 2 family.</text>
</comment>
<dbReference type="GO" id="GO:0009253">
    <property type="term" value="P:peptidoglycan catabolic process"/>
    <property type="evidence" value="ECO:0007669"/>
    <property type="project" value="InterPro"/>
</dbReference>
<protein>
    <submittedName>
        <fullName evidence="7">Peptidoglycan-recognition protein SC2-like</fullName>
    </submittedName>
</protein>
<dbReference type="InterPro" id="IPR036505">
    <property type="entry name" value="Amidase/PGRP_sf"/>
</dbReference>
<dbReference type="Proteomes" id="UP000694844">
    <property type="component" value="Chromosome 6"/>
</dbReference>
<dbReference type="FunFam" id="3.40.80.10:FF:000001">
    <property type="entry name" value="Peptidoglycan recognition protein 1"/>
    <property type="match status" value="1"/>
</dbReference>
<evidence type="ECO:0000313" key="7">
    <source>
        <dbReference type="RefSeq" id="XP_022286899.1"/>
    </source>
</evidence>
<dbReference type="Pfam" id="PF01510">
    <property type="entry name" value="Amidase_2"/>
    <property type="match status" value="1"/>
</dbReference>
<dbReference type="SMART" id="SM00701">
    <property type="entry name" value="PGRP"/>
    <property type="match status" value="1"/>
</dbReference>
<gene>
    <name evidence="7" type="primary">LOC111099755</name>
</gene>
<dbReference type="GO" id="GO:0002376">
    <property type="term" value="P:immune system process"/>
    <property type="evidence" value="ECO:0007669"/>
    <property type="project" value="UniProtKB-KW"/>
</dbReference>
<reference evidence="7" key="1">
    <citation type="submission" date="2025-08" db="UniProtKB">
        <authorList>
            <consortium name="RefSeq"/>
        </authorList>
    </citation>
    <scope>IDENTIFICATION</scope>
    <source>
        <tissue evidence="7">Whole sample</tissue>
    </source>
</reference>